<reference evidence="16 17" key="1">
    <citation type="journal article" date="2020" name="G3 (Bethesda)">
        <title>CeMbio - The Caenorhabditis elegans Microbiome Resource.</title>
        <authorList>
            <person name="Dirksen P."/>
            <person name="Assie A."/>
            <person name="Zimmermann J."/>
            <person name="Zhang F."/>
            <person name="Tietje A.M."/>
            <person name="Marsh S.A."/>
            <person name="Felix M.A."/>
            <person name="Shapira M."/>
            <person name="Kaleta C."/>
            <person name="Schulenburg H."/>
            <person name="Samuel B."/>
        </authorList>
    </citation>
    <scope>NUCLEOTIDE SEQUENCE [LARGE SCALE GENOMIC DNA]</scope>
    <source>
        <strain evidence="16 17">BIGb0172</strain>
    </source>
</reference>
<dbReference type="AlphaFoldDB" id="A0A7G5ENB3"/>
<dbReference type="InterPro" id="IPR050736">
    <property type="entry name" value="Sensor_HK_Regulatory"/>
</dbReference>
<dbReference type="PANTHER" id="PTHR43711:SF1">
    <property type="entry name" value="HISTIDINE KINASE 1"/>
    <property type="match status" value="1"/>
</dbReference>
<comment type="catalytic activity">
    <reaction evidence="1">
        <text>ATP + protein L-histidine = ADP + protein N-phospho-L-histidine.</text>
        <dbReference type="EC" id="2.7.13.3"/>
    </reaction>
</comment>
<dbReference type="EC" id="2.7.13.3" evidence="3"/>
<dbReference type="Gene3D" id="3.30.450.20">
    <property type="entry name" value="PAS domain"/>
    <property type="match status" value="3"/>
</dbReference>
<dbReference type="Gene3D" id="3.30.565.10">
    <property type="entry name" value="Histidine kinase-like ATPase, C-terminal domain"/>
    <property type="match status" value="1"/>
</dbReference>
<evidence type="ECO:0000313" key="17">
    <source>
        <dbReference type="Proteomes" id="UP000515240"/>
    </source>
</evidence>
<keyword evidence="5" id="KW-0597">Phosphoprotein</keyword>
<keyword evidence="11" id="KW-1133">Transmembrane helix</keyword>
<dbReference type="RefSeq" id="WP_182325741.1">
    <property type="nucleotide sequence ID" value="NZ_CP058554.1"/>
</dbReference>
<dbReference type="Gene3D" id="6.10.250.3020">
    <property type="match status" value="1"/>
</dbReference>
<evidence type="ECO:0000256" key="12">
    <source>
        <dbReference type="ARBA" id="ARBA00023012"/>
    </source>
</evidence>
<keyword evidence="8" id="KW-0547">Nucleotide-binding</keyword>
<dbReference type="PRINTS" id="PR00344">
    <property type="entry name" value="BCTRLSENSOR"/>
</dbReference>
<evidence type="ECO:0000256" key="14">
    <source>
        <dbReference type="SAM" id="SignalP"/>
    </source>
</evidence>
<dbReference type="InterPro" id="IPR005467">
    <property type="entry name" value="His_kinase_dom"/>
</dbReference>
<keyword evidence="14" id="KW-0732">Signal</keyword>
<dbReference type="InterPro" id="IPR003594">
    <property type="entry name" value="HATPase_dom"/>
</dbReference>
<evidence type="ECO:0000256" key="4">
    <source>
        <dbReference type="ARBA" id="ARBA00022475"/>
    </source>
</evidence>
<evidence type="ECO:0000256" key="13">
    <source>
        <dbReference type="SAM" id="Coils"/>
    </source>
</evidence>
<dbReference type="Gene3D" id="1.10.287.130">
    <property type="match status" value="1"/>
</dbReference>
<evidence type="ECO:0000256" key="6">
    <source>
        <dbReference type="ARBA" id="ARBA00022679"/>
    </source>
</evidence>
<evidence type="ECO:0000256" key="3">
    <source>
        <dbReference type="ARBA" id="ARBA00012438"/>
    </source>
</evidence>
<dbReference type="InterPro" id="IPR004358">
    <property type="entry name" value="Sig_transdc_His_kin-like_C"/>
</dbReference>
<dbReference type="SUPFAM" id="SSF55874">
    <property type="entry name" value="ATPase domain of HSP90 chaperone/DNA topoisomerase II/histidine kinase"/>
    <property type="match status" value="1"/>
</dbReference>
<keyword evidence="13" id="KW-0175">Coiled coil</keyword>
<keyword evidence="6" id="KW-0808">Transferase</keyword>
<dbReference type="InterPro" id="IPR003661">
    <property type="entry name" value="HisK_dim/P_dom"/>
</dbReference>
<comment type="subcellular location">
    <subcellularLocation>
        <location evidence="2">Cell membrane</location>
        <topology evidence="2">Multi-pass membrane protein</topology>
    </subcellularLocation>
</comment>
<evidence type="ECO:0000256" key="11">
    <source>
        <dbReference type="ARBA" id="ARBA00022989"/>
    </source>
</evidence>
<feature type="domain" description="Histidine kinase" evidence="15">
    <location>
        <begin position="528"/>
        <end position="740"/>
    </location>
</feature>
<proteinExistence type="predicted"/>
<protein>
    <recommendedName>
        <fullName evidence="3">histidine kinase</fullName>
        <ecNumber evidence="3">2.7.13.3</ecNumber>
    </recommendedName>
</protein>
<dbReference type="Proteomes" id="UP000515240">
    <property type="component" value="Chromosome"/>
</dbReference>
<dbReference type="SMART" id="SM00388">
    <property type="entry name" value="HisKA"/>
    <property type="match status" value="1"/>
</dbReference>
<dbReference type="FunFam" id="3.30.565.10:FF:000049">
    <property type="entry name" value="Two-component sensor histidine kinase"/>
    <property type="match status" value="1"/>
</dbReference>
<dbReference type="SMART" id="SM00387">
    <property type="entry name" value="HATPase_c"/>
    <property type="match status" value="1"/>
</dbReference>
<feature type="signal peptide" evidence="14">
    <location>
        <begin position="1"/>
        <end position="27"/>
    </location>
</feature>
<evidence type="ECO:0000259" key="15">
    <source>
        <dbReference type="PROSITE" id="PS50109"/>
    </source>
</evidence>
<dbReference type="CDD" id="cd00082">
    <property type="entry name" value="HisKA"/>
    <property type="match status" value="1"/>
</dbReference>
<keyword evidence="10" id="KW-0067">ATP-binding</keyword>
<dbReference type="PROSITE" id="PS50109">
    <property type="entry name" value="HIS_KIN"/>
    <property type="match status" value="1"/>
</dbReference>
<evidence type="ECO:0000256" key="5">
    <source>
        <dbReference type="ARBA" id="ARBA00022553"/>
    </source>
</evidence>
<evidence type="ECO:0000256" key="1">
    <source>
        <dbReference type="ARBA" id="ARBA00000085"/>
    </source>
</evidence>
<sequence>MFPIIPRRSLQSLWTFCAVLLSTVAAAAGAWQWMLQHSLAEENLQAHRQLGLYAQAMGQRLDRYRVLPDVLALDAELREALSSPQSPEQVRRLNQKLEQANGASLASTLTLIDAQGVALAASNWRTPSSNVGEDYSFRPYVKLALAQDKGSFYGIGMTTGEAGYFLSRAITSDAGGQHRVLGLIAIKIVLLELEREWIQNPDIVLASDANGVVFLASNEDWRYRKLKTIDASAQQEMDRTQQYRSQPLRTMRYTQLQPLDEGGALVQWQDPAVGRKLWQSLALPDTGWQLHILHDVDNSVASAWWAAAAAGGSWLALSLLLLYARQRQRLSALRQRSREELEALLKQHAQELRTAQDGVVVAAHQAGAGHSPSLEHLPQGVVVIDAALNLVAWNSRYRELFRLPAGLLKVGMSVEELYRYNARRGLLGSGDIDEAIERRMQFLRSGKPHARESEKADGTVLEIRGNPLPDGGFVTSYADITSYKNAARELRSLADALEKRIADRTEDLAQAKREAEQANRYKSKFVAAAVHDLLQPLNAARVFASLLRQHVQGDKALQLASDVEGALASQDDILNSLLDIARMESGQLEVNRRDFALQPMLAQLGSSLGVLAQGHGLQLQLIPCRAMVHSDEALLRRIVQNFLSNAIRYTRQGRIVLGCRRVGSHLRIEVHDQGPGIPESLHREIFEEFRRLETGRQHERGAGLGLAIVDRLGRLLQHPIGLRSSLGRGSVFWVEVPLSQAALAQESARQPAEAAPAGGNPAPLQGASAWCIGQAAITTAAPLLQRWGCQVAPHADAEAALAQAQSGQSPWPAFVVVDGVHATPAAIRALLACGPKTPGVVWLSRDADHQDAASQQASAWGWGVLTQPARPAALRALVGQLLLRAGNTTQQTEGLRLRLGVKPQAVQ</sequence>
<dbReference type="GO" id="GO:0005886">
    <property type="term" value="C:plasma membrane"/>
    <property type="evidence" value="ECO:0007669"/>
    <property type="project" value="UniProtKB-SubCell"/>
</dbReference>
<dbReference type="KEGG" id="cpis:HS961_23135"/>
<evidence type="ECO:0000256" key="10">
    <source>
        <dbReference type="ARBA" id="ARBA00022840"/>
    </source>
</evidence>
<evidence type="ECO:0000313" key="16">
    <source>
        <dbReference type="EMBL" id="QMV75488.1"/>
    </source>
</evidence>
<keyword evidence="4" id="KW-1003">Cell membrane</keyword>
<keyword evidence="9" id="KW-0418">Kinase</keyword>
<dbReference type="Pfam" id="PF02518">
    <property type="entry name" value="HATPase_c"/>
    <property type="match status" value="1"/>
</dbReference>
<dbReference type="SUPFAM" id="SSF103190">
    <property type="entry name" value="Sensory domain-like"/>
    <property type="match status" value="1"/>
</dbReference>
<dbReference type="InterPro" id="IPR036890">
    <property type="entry name" value="HATPase_C_sf"/>
</dbReference>
<dbReference type="GO" id="GO:0005524">
    <property type="term" value="F:ATP binding"/>
    <property type="evidence" value="ECO:0007669"/>
    <property type="project" value="UniProtKB-KW"/>
</dbReference>
<keyword evidence="12" id="KW-0902">Two-component regulatory system</keyword>
<evidence type="ECO:0000256" key="8">
    <source>
        <dbReference type="ARBA" id="ARBA00022741"/>
    </source>
</evidence>
<dbReference type="SUPFAM" id="SSF55785">
    <property type="entry name" value="PYP-like sensor domain (PAS domain)"/>
    <property type="match status" value="1"/>
</dbReference>
<keyword evidence="7" id="KW-0812">Transmembrane</keyword>
<dbReference type="InterPro" id="IPR029151">
    <property type="entry name" value="Sensor-like_sf"/>
</dbReference>
<dbReference type="InterPro" id="IPR035965">
    <property type="entry name" value="PAS-like_dom_sf"/>
</dbReference>
<dbReference type="Pfam" id="PF00512">
    <property type="entry name" value="HisKA"/>
    <property type="match status" value="1"/>
</dbReference>
<evidence type="ECO:0000256" key="7">
    <source>
        <dbReference type="ARBA" id="ARBA00022692"/>
    </source>
</evidence>
<feature type="coiled-coil region" evidence="13">
    <location>
        <begin position="327"/>
        <end position="358"/>
    </location>
</feature>
<keyword evidence="17" id="KW-1185">Reference proteome</keyword>
<dbReference type="PANTHER" id="PTHR43711">
    <property type="entry name" value="TWO-COMPONENT HISTIDINE KINASE"/>
    <property type="match status" value="1"/>
</dbReference>
<dbReference type="EMBL" id="CP058554">
    <property type="protein sequence ID" value="QMV75488.1"/>
    <property type="molecule type" value="Genomic_DNA"/>
</dbReference>
<dbReference type="GO" id="GO:0000155">
    <property type="term" value="F:phosphorelay sensor kinase activity"/>
    <property type="evidence" value="ECO:0007669"/>
    <property type="project" value="InterPro"/>
</dbReference>
<name>A0A7G5ENB3_9BURK</name>
<feature type="chain" id="PRO_5028813841" description="histidine kinase" evidence="14">
    <location>
        <begin position="28"/>
        <end position="907"/>
    </location>
</feature>
<evidence type="ECO:0000256" key="2">
    <source>
        <dbReference type="ARBA" id="ARBA00004651"/>
    </source>
</evidence>
<dbReference type="SUPFAM" id="SSF47384">
    <property type="entry name" value="Homodimeric domain of signal transducing histidine kinase"/>
    <property type="match status" value="1"/>
</dbReference>
<keyword evidence="11" id="KW-0472">Membrane</keyword>
<feature type="coiled-coil region" evidence="13">
    <location>
        <begin position="480"/>
        <end position="521"/>
    </location>
</feature>
<gene>
    <name evidence="16" type="ORF">HS961_23135</name>
</gene>
<evidence type="ECO:0000256" key="9">
    <source>
        <dbReference type="ARBA" id="ARBA00022777"/>
    </source>
</evidence>
<organism evidence="16 17">
    <name type="scientific">Comamonas piscis</name>
    <dbReference type="NCBI Taxonomy" id="1562974"/>
    <lineage>
        <taxon>Bacteria</taxon>
        <taxon>Pseudomonadati</taxon>
        <taxon>Pseudomonadota</taxon>
        <taxon>Betaproteobacteria</taxon>
        <taxon>Burkholderiales</taxon>
        <taxon>Comamonadaceae</taxon>
        <taxon>Comamonas</taxon>
    </lineage>
</organism>
<dbReference type="InterPro" id="IPR036097">
    <property type="entry name" value="HisK_dim/P_sf"/>
</dbReference>
<accession>A0A7G5ENB3</accession>
<dbReference type="Pfam" id="PF12860">
    <property type="entry name" value="PAS_7"/>
    <property type="match status" value="1"/>
</dbReference>